<evidence type="ECO:0000256" key="1">
    <source>
        <dbReference type="SAM" id="MobiDB-lite"/>
    </source>
</evidence>
<reference key="2">
    <citation type="submission" date="2011-10" db="EMBL/GenBank/DDBJ databases">
        <title>The genome and transcriptome sequence of Clonorchis sinensis provide insights into the carcinogenic liver fluke.</title>
        <authorList>
            <person name="Wang X."/>
            <person name="Huang Y."/>
            <person name="Chen W."/>
            <person name="Liu H."/>
            <person name="Guo L."/>
            <person name="Chen Y."/>
            <person name="Luo F."/>
            <person name="Zhou W."/>
            <person name="Sun J."/>
            <person name="Mao Q."/>
            <person name="Liang P."/>
            <person name="Zhou C."/>
            <person name="Tian Y."/>
            <person name="Men J."/>
            <person name="Lv X."/>
            <person name="Huang L."/>
            <person name="Zhou J."/>
            <person name="Hu Y."/>
            <person name="Li R."/>
            <person name="Zhang F."/>
            <person name="Lei H."/>
            <person name="Li X."/>
            <person name="Hu X."/>
            <person name="Liang C."/>
            <person name="Xu J."/>
            <person name="Wu Z."/>
            <person name="Yu X."/>
        </authorList>
    </citation>
    <scope>NUCLEOTIDE SEQUENCE</scope>
    <source>
        <strain>Henan</strain>
    </source>
</reference>
<sequence>RSRSSTLCSLTETDTTEEHAAPSQNVKEKQPPQNASQSLRATYITHGFYALRNYLQGTFCVRKLPYMETPRHNFFPKDISKERLCRQHCAMDEKDSLFIRKKSVDTLAETWMLKPTVPGCSSGLEYLAQLDQLFVKQKKDLIEGGIIIIFNYTSSNNIEVNPRNFSVGVVNVIALDQPRMQTPIIVGLLRFYRRSQKVFFHLVGLLIKSLSV</sequence>
<accession>G7YRN4</accession>
<keyword evidence="3" id="KW-1185">Reference proteome</keyword>
<dbReference type="EMBL" id="DF144049">
    <property type="protein sequence ID" value="GAA55614.1"/>
    <property type="molecule type" value="Genomic_DNA"/>
</dbReference>
<evidence type="ECO:0000313" key="3">
    <source>
        <dbReference type="Proteomes" id="UP000008909"/>
    </source>
</evidence>
<feature type="non-terminal residue" evidence="2">
    <location>
        <position position="1"/>
    </location>
</feature>
<organism evidence="2 3">
    <name type="scientific">Clonorchis sinensis</name>
    <name type="common">Chinese liver fluke</name>
    <dbReference type="NCBI Taxonomy" id="79923"/>
    <lineage>
        <taxon>Eukaryota</taxon>
        <taxon>Metazoa</taxon>
        <taxon>Spiralia</taxon>
        <taxon>Lophotrochozoa</taxon>
        <taxon>Platyhelminthes</taxon>
        <taxon>Trematoda</taxon>
        <taxon>Digenea</taxon>
        <taxon>Opisthorchiida</taxon>
        <taxon>Opisthorchiata</taxon>
        <taxon>Opisthorchiidae</taxon>
        <taxon>Clonorchis</taxon>
    </lineage>
</organism>
<reference evidence="2" key="1">
    <citation type="journal article" date="2011" name="Genome Biol.">
        <title>The draft genome of the carcinogenic human liver fluke Clonorchis sinensis.</title>
        <authorList>
            <person name="Wang X."/>
            <person name="Chen W."/>
            <person name="Huang Y."/>
            <person name="Sun J."/>
            <person name="Men J."/>
            <person name="Liu H."/>
            <person name="Luo F."/>
            <person name="Guo L."/>
            <person name="Lv X."/>
            <person name="Deng C."/>
            <person name="Zhou C."/>
            <person name="Fan Y."/>
            <person name="Li X."/>
            <person name="Huang L."/>
            <person name="Hu Y."/>
            <person name="Liang C."/>
            <person name="Hu X."/>
            <person name="Xu J."/>
            <person name="Yu X."/>
        </authorList>
    </citation>
    <scope>NUCLEOTIDE SEQUENCE [LARGE SCALE GENOMIC DNA]</scope>
    <source>
        <strain evidence="2">Henan</strain>
    </source>
</reference>
<evidence type="ECO:0000313" key="2">
    <source>
        <dbReference type="EMBL" id="GAA55614.1"/>
    </source>
</evidence>
<feature type="compositionally biased region" description="Basic and acidic residues" evidence="1">
    <location>
        <begin position="16"/>
        <end position="30"/>
    </location>
</feature>
<name>G7YRN4_CLOSI</name>
<feature type="region of interest" description="Disordered" evidence="1">
    <location>
        <begin position="1"/>
        <end position="36"/>
    </location>
</feature>
<protein>
    <submittedName>
        <fullName evidence="2">Uncharacterized protein</fullName>
    </submittedName>
</protein>
<feature type="compositionally biased region" description="Polar residues" evidence="1">
    <location>
        <begin position="1"/>
        <end position="13"/>
    </location>
</feature>
<proteinExistence type="predicted"/>
<dbReference type="Proteomes" id="UP000008909">
    <property type="component" value="Unassembled WGS sequence"/>
</dbReference>
<gene>
    <name evidence="2" type="ORF">CLF_108487</name>
</gene>
<dbReference type="AlphaFoldDB" id="G7YRN4"/>